<keyword evidence="1" id="KW-0472">Membrane</keyword>
<keyword evidence="1" id="KW-1133">Transmembrane helix</keyword>
<feature type="transmembrane region" description="Helical" evidence="1">
    <location>
        <begin position="395"/>
        <end position="415"/>
    </location>
</feature>
<dbReference type="AlphaFoldDB" id="A0A5B7GWD7"/>
<comment type="caution">
    <text evidence="2">The sequence shown here is derived from an EMBL/GenBank/DDBJ whole genome shotgun (WGS) entry which is preliminary data.</text>
</comment>
<gene>
    <name evidence="2" type="ORF">E2C01_055750</name>
</gene>
<feature type="transmembrane region" description="Helical" evidence="1">
    <location>
        <begin position="451"/>
        <end position="476"/>
    </location>
</feature>
<name>A0A5B7GWD7_PORTR</name>
<dbReference type="Proteomes" id="UP000324222">
    <property type="component" value="Unassembled WGS sequence"/>
</dbReference>
<reference evidence="2 3" key="1">
    <citation type="submission" date="2019-05" db="EMBL/GenBank/DDBJ databases">
        <title>Another draft genome of Portunus trituberculatus and its Hox gene families provides insights of decapod evolution.</title>
        <authorList>
            <person name="Jeong J.-H."/>
            <person name="Song I."/>
            <person name="Kim S."/>
            <person name="Choi T."/>
            <person name="Kim D."/>
            <person name="Ryu S."/>
            <person name="Kim W."/>
        </authorList>
    </citation>
    <scope>NUCLEOTIDE SEQUENCE [LARGE SCALE GENOMIC DNA]</scope>
    <source>
        <tissue evidence="2">Muscle</tissue>
    </source>
</reference>
<proteinExistence type="predicted"/>
<feature type="transmembrane region" description="Helical" evidence="1">
    <location>
        <begin position="361"/>
        <end position="383"/>
    </location>
</feature>
<sequence>MLLQEEEHNYFWVGHAQIAQLGSVVVAAVLLGAAITTRPIITPPGHTTPVNFTAMQAHFTDTMHELYQADNSSLLATPPLLRQVLYRNLLPCEPNFLESHDITECDIEAKQDVELYLGTLTDAPDPFVKWSEEVCGKKPFSAARNRYTTGQGFFPSRRCELCFLPRSGYVLRLPFAPQEKANASFFAVCVAGPMSVWFKSHVREDTFAIITDAIFISSDHTTIERQQLSYERLLPLDLWWATSRPVRHYRRHWLGAVAGVLGFLVLVQQVSASMMERHGKGNYSSYFSRLARRCLRFLLMALSLALFLFFSLYDLRWDNLVRRLSAGQPSPAVANDDNAQHSYVMYMYHAFTNHAAFDSNVIWVLVVLLMLQVTDLLTCTRGYMHGASQAVRRLVAPLLVAGCWAVLVGLLGHVFHREDNVTFGSLRASFYTLFVSRDLDVRYEEDASVHLLLLLHVTVFLLVPLFLGILMANLSASRTLKRGRKRWWASGGN</sequence>
<evidence type="ECO:0000313" key="2">
    <source>
        <dbReference type="EMBL" id="MPC61675.1"/>
    </source>
</evidence>
<feature type="transmembrane region" description="Helical" evidence="1">
    <location>
        <begin position="253"/>
        <end position="273"/>
    </location>
</feature>
<evidence type="ECO:0000313" key="3">
    <source>
        <dbReference type="Proteomes" id="UP000324222"/>
    </source>
</evidence>
<protein>
    <submittedName>
        <fullName evidence="2">Uncharacterized protein</fullName>
    </submittedName>
</protein>
<dbReference type="EMBL" id="VSRR010018773">
    <property type="protein sequence ID" value="MPC61675.1"/>
    <property type="molecule type" value="Genomic_DNA"/>
</dbReference>
<accession>A0A5B7GWD7</accession>
<keyword evidence="3" id="KW-1185">Reference proteome</keyword>
<keyword evidence="1" id="KW-0812">Transmembrane</keyword>
<organism evidence="2 3">
    <name type="scientific">Portunus trituberculatus</name>
    <name type="common">Swimming crab</name>
    <name type="synonym">Neptunus trituberculatus</name>
    <dbReference type="NCBI Taxonomy" id="210409"/>
    <lineage>
        <taxon>Eukaryota</taxon>
        <taxon>Metazoa</taxon>
        <taxon>Ecdysozoa</taxon>
        <taxon>Arthropoda</taxon>
        <taxon>Crustacea</taxon>
        <taxon>Multicrustacea</taxon>
        <taxon>Malacostraca</taxon>
        <taxon>Eumalacostraca</taxon>
        <taxon>Eucarida</taxon>
        <taxon>Decapoda</taxon>
        <taxon>Pleocyemata</taxon>
        <taxon>Brachyura</taxon>
        <taxon>Eubrachyura</taxon>
        <taxon>Portunoidea</taxon>
        <taxon>Portunidae</taxon>
        <taxon>Portuninae</taxon>
        <taxon>Portunus</taxon>
    </lineage>
</organism>
<feature type="transmembrane region" description="Helical" evidence="1">
    <location>
        <begin position="294"/>
        <end position="313"/>
    </location>
</feature>
<evidence type="ECO:0000256" key="1">
    <source>
        <dbReference type="SAM" id="Phobius"/>
    </source>
</evidence>